<comment type="caution">
    <text evidence="2">The sequence shown here is derived from an EMBL/GenBank/DDBJ whole genome shotgun (WGS) entry which is preliminary data.</text>
</comment>
<dbReference type="Pfam" id="PF22479">
    <property type="entry name" value="Pam3_gp18"/>
    <property type="match status" value="1"/>
</dbReference>
<evidence type="ECO:0000313" key="2">
    <source>
        <dbReference type="EMBL" id="PIT49148.1"/>
    </source>
</evidence>
<reference evidence="2 3" key="1">
    <citation type="journal article" date="2017" name="MBio">
        <title>Type VI secretion-mediated competition in the bee gut microbiome.</title>
        <authorList>
            <person name="Steele M.I."/>
            <person name="Kwong W.K."/>
            <person name="Powell J.E."/>
            <person name="Whiteley M."/>
            <person name="Moran N.A."/>
        </authorList>
    </citation>
    <scope>NUCLEOTIDE SEQUENCE [LARGE SCALE GENOMIC DNA]</scope>
    <source>
        <strain evidence="2 3">Ruf1-X</strain>
    </source>
</reference>
<dbReference type="AlphaFoldDB" id="A0A2N9XLE3"/>
<dbReference type="RefSeq" id="WP_100138858.1">
    <property type="nucleotide sequence ID" value="NZ_MEIP01000011.1"/>
</dbReference>
<dbReference type="InterPro" id="IPR054252">
    <property type="entry name" value="Pam3_gp18"/>
</dbReference>
<evidence type="ECO:0000313" key="3">
    <source>
        <dbReference type="Proteomes" id="UP000229970"/>
    </source>
</evidence>
<protein>
    <recommendedName>
        <fullName evidence="1">Cyanophage baseplate Pam3 plug gp18 domain-containing protein</fullName>
    </recommendedName>
</protein>
<organism evidence="2 3">
    <name type="scientific">Snodgrassella alvi</name>
    <dbReference type="NCBI Taxonomy" id="1196083"/>
    <lineage>
        <taxon>Bacteria</taxon>
        <taxon>Pseudomonadati</taxon>
        <taxon>Pseudomonadota</taxon>
        <taxon>Betaproteobacteria</taxon>
        <taxon>Neisseriales</taxon>
        <taxon>Neisseriaceae</taxon>
        <taxon>Snodgrassella</taxon>
    </lineage>
</organism>
<dbReference type="EMBL" id="MEIP01000011">
    <property type="protein sequence ID" value="PIT49148.1"/>
    <property type="molecule type" value="Genomic_DNA"/>
</dbReference>
<accession>A0A2N9XLE3</accession>
<proteinExistence type="predicted"/>
<gene>
    <name evidence="2" type="ORF">BHC46_02605</name>
</gene>
<name>A0A2N9XLE3_9NEIS</name>
<sequence>MTIVTIPLDTYPNQTVSFVMANKRWFVSLFTRLGRLYASIENSKDGVIIHNRICLNKTPITKNLVFIDTNGDADPTYTGLNGRFLLVYSDEA</sequence>
<evidence type="ECO:0000259" key="1">
    <source>
        <dbReference type="Pfam" id="PF22479"/>
    </source>
</evidence>
<dbReference type="Proteomes" id="UP000229970">
    <property type="component" value="Unassembled WGS sequence"/>
</dbReference>
<feature type="domain" description="Cyanophage baseplate Pam3 plug gp18" evidence="1">
    <location>
        <begin position="5"/>
        <end position="90"/>
    </location>
</feature>